<organism evidence="1">
    <name type="scientific">Oryza meyeriana var. granulata</name>
    <dbReference type="NCBI Taxonomy" id="110450"/>
    <lineage>
        <taxon>Eukaryota</taxon>
        <taxon>Viridiplantae</taxon>
        <taxon>Streptophyta</taxon>
        <taxon>Embryophyta</taxon>
        <taxon>Tracheophyta</taxon>
        <taxon>Spermatophyta</taxon>
        <taxon>Magnoliopsida</taxon>
        <taxon>Liliopsida</taxon>
        <taxon>Poales</taxon>
        <taxon>Poaceae</taxon>
        <taxon>BOP clade</taxon>
        <taxon>Oryzoideae</taxon>
        <taxon>Oryzeae</taxon>
        <taxon>Oryzinae</taxon>
        <taxon>Oryza</taxon>
        <taxon>Oryza meyeriana</taxon>
    </lineage>
</organism>
<dbReference type="AlphaFoldDB" id="A0A1V1H1D7"/>
<gene>
    <name evidence="1" type="primary">OG_ABa0048N23.15</name>
</gene>
<protein>
    <submittedName>
        <fullName evidence="1">Uncharacterized protein</fullName>
    </submittedName>
</protein>
<proteinExistence type="predicted"/>
<evidence type="ECO:0000313" key="1">
    <source>
        <dbReference type="EMBL" id="BAX25159.1"/>
    </source>
</evidence>
<reference evidence="1" key="1">
    <citation type="submission" date="2009-05" db="EMBL/GenBank/DDBJ databases">
        <title>Oryza sativa Japonica Group genomic DNA, chromosome 6, BAC clone:KMK0024M20, cultivar:Khau Mac Kho.</title>
        <authorList>
            <person name="Matsumoto T."/>
            <person name="Wu J."/>
            <person name="Kanamori H."/>
        </authorList>
    </citation>
    <scope>NUCLEOTIDE SEQUENCE</scope>
    <source>
        <strain evidence="1">IRGC 102118</strain>
    </source>
</reference>
<sequence length="135" mass="15408">MALKDRFPETPWAINRTYHKPTWATVKLVAYLLPLVGIVGENGRDGVGSAQDRVNRLSDPLWCKEGSMADMGCLVGRCNLSVVWMVRERLRERSCHSLSRGVVVRLVEYCEWYSVLPPFPPSVVEYLSDEDHQED</sequence>
<name>A0A1V1H1D7_9ORYZ</name>
<dbReference type="EMBL" id="AP011476">
    <property type="protein sequence ID" value="BAX25159.1"/>
    <property type="molecule type" value="Genomic_DNA"/>
</dbReference>
<accession>A0A1V1H1D7</accession>